<dbReference type="EMBL" id="KZ502537">
    <property type="protein sequence ID" value="PKU77084.1"/>
    <property type="molecule type" value="Genomic_DNA"/>
</dbReference>
<name>A0A2I0WN44_9ASPA</name>
<dbReference type="AlphaFoldDB" id="A0A2I0WN44"/>
<protein>
    <recommendedName>
        <fullName evidence="4">Beta-1,3-glucosyltransferase</fullName>
    </recommendedName>
</protein>
<keyword evidence="1" id="KW-1133">Transmembrane helix</keyword>
<dbReference type="PANTHER" id="PTHR10811">
    <property type="entry name" value="FRINGE-RELATED"/>
    <property type="match status" value="1"/>
</dbReference>
<keyword evidence="1" id="KW-0472">Membrane</keyword>
<dbReference type="Proteomes" id="UP000233837">
    <property type="component" value="Unassembled WGS sequence"/>
</dbReference>
<reference evidence="2 3" key="2">
    <citation type="journal article" date="2017" name="Nature">
        <title>The Apostasia genome and the evolution of orchids.</title>
        <authorList>
            <person name="Zhang G.Q."/>
            <person name="Liu K.W."/>
            <person name="Li Z."/>
            <person name="Lohaus R."/>
            <person name="Hsiao Y.Y."/>
            <person name="Niu S.C."/>
            <person name="Wang J.Y."/>
            <person name="Lin Y.C."/>
            <person name="Xu Q."/>
            <person name="Chen L.J."/>
            <person name="Yoshida K."/>
            <person name="Fujiwara S."/>
            <person name="Wang Z.W."/>
            <person name="Zhang Y.Q."/>
            <person name="Mitsuda N."/>
            <person name="Wang M."/>
            <person name="Liu G.H."/>
            <person name="Pecoraro L."/>
            <person name="Huang H.X."/>
            <person name="Xiao X.J."/>
            <person name="Lin M."/>
            <person name="Wu X.Y."/>
            <person name="Wu W.L."/>
            <person name="Chen Y.Y."/>
            <person name="Chang S.B."/>
            <person name="Sakamoto S."/>
            <person name="Ohme-Takagi M."/>
            <person name="Yagi M."/>
            <person name="Zeng S.J."/>
            <person name="Shen C.Y."/>
            <person name="Yeh C.M."/>
            <person name="Luo Y.B."/>
            <person name="Tsai W.C."/>
            <person name="Van de Peer Y."/>
            <person name="Liu Z.J."/>
        </authorList>
    </citation>
    <scope>NUCLEOTIDE SEQUENCE [LARGE SCALE GENOMIC DNA]</scope>
    <source>
        <tissue evidence="2">The whole plant</tissue>
    </source>
</reference>
<dbReference type="FunFam" id="3.90.550.50:FF:000006">
    <property type="entry name" value="Fringe-related protein-like"/>
    <property type="match status" value="1"/>
</dbReference>
<feature type="transmembrane region" description="Helical" evidence="1">
    <location>
        <begin position="31"/>
        <end position="54"/>
    </location>
</feature>
<proteinExistence type="predicted"/>
<evidence type="ECO:0000256" key="1">
    <source>
        <dbReference type="SAM" id="Phobius"/>
    </source>
</evidence>
<keyword evidence="1" id="KW-0812">Transmembrane</keyword>
<evidence type="ECO:0000313" key="3">
    <source>
        <dbReference type="Proteomes" id="UP000233837"/>
    </source>
</evidence>
<accession>A0A2I0WN44</accession>
<reference evidence="2 3" key="1">
    <citation type="journal article" date="2016" name="Sci. Rep.">
        <title>The Dendrobium catenatum Lindl. genome sequence provides insights into polysaccharide synthase, floral development and adaptive evolution.</title>
        <authorList>
            <person name="Zhang G.Q."/>
            <person name="Xu Q."/>
            <person name="Bian C."/>
            <person name="Tsai W.C."/>
            <person name="Yeh C.M."/>
            <person name="Liu K.W."/>
            <person name="Yoshida K."/>
            <person name="Zhang L.S."/>
            <person name="Chang S.B."/>
            <person name="Chen F."/>
            <person name="Shi Y."/>
            <person name="Su Y.Y."/>
            <person name="Zhang Y.Q."/>
            <person name="Chen L.J."/>
            <person name="Yin Y."/>
            <person name="Lin M."/>
            <person name="Huang H."/>
            <person name="Deng H."/>
            <person name="Wang Z.W."/>
            <person name="Zhu S.L."/>
            <person name="Zhao X."/>
            <person name="Deng C."/>
            <person name="Niu S.C."/>
            <person name="Huang J."/>
            <person name="Wang M."/>
            <person name="Liu G.H."/>
            <person name="Yang H.J."/>
            <person name="Xiao X.J."/>
            <person name="Hsiao Y.Y."/>
            <person name="Wu W.L."/>
            <person name="Chen Y.Y."/>
            <person name="Mitsuda N."/>
            <person name="Ohme-Takagi M."/>
            <person name="Luo Y.B."/>
            <person name="Van de Peer Y."/>
            <person name="Liu Z.J."/>
        </authorList>
    </citation>
    <scope>NUCLEOTIDE SEQUENCE [LARGE SCALE GENOMIC DNA]</scope>
    <source>
        <tissue evidence="2">The whole plant</tissue>
    </source>
</reference>
<evidence type="ECO:0008006" key="4">
    <source>
        <dbReference type="Google" id="ProtNLM"/>
    </source>
</evidence>
<gene>
    <name evidence="2" type="ORF">MA16_Dca001690</name>
</gene>
<dbReference type="Pfam" id="PF04646">
    <property type="entry name" value="DUF604"/>
    <property type="match status" value="1"/>
</dbReference>
<dbReference type="OrthoDB" id="421979at2759"/>
<dbReference type="Gene3D" id="3.90.550.50">
    <property type="match status" value="1"/>
</dbReference>
<dbReference type="STRING" id="906689.A0A2I0WN44"/>
<sequence>MAGKVLPVCKPYFLKSEIITGILRRINKTSLCTVLLFSVSLISYFLLLSAPYNWRLSSCQSATITTVDSLQPTNLSHIVFGIGGSARTWSRRRGYSEVWWRPSEMRGYVWLDEAPIETNWSAASPPWRVLAAGTDRYAEHSAAARMARIATDTYGLGMEGVRWFVMGDDDTVFFPENLVAVLGKYDHEQIYYIGAPSESVEQDEIHSYGMAFGGGGFAISYAAAAALYGVIDGCLERYAYFFGSDQRVHACFSELGVPLTREPGFHQVDLRRDVYGMLAAHPVAPLVSLHHIDFVHPISPLFPSQLDALRTLFNAARTDPARTLQQSICYLTGRSSPALNWSVSVSWGYTVQLYPWIVEPNQLEVPFRTFKTWRSFRKGPFGFNTRELAPPDLPCKRPLRFFLDRVADGSNGTVTEYKSFGWGDENKECDEPGFRAAARVERVRVFAQRMDPKVWQKAPRRQCCDARRKTDGESIEIRIRECGLRESVHSRYEFFLKSISFRRIGRLL</sequence>
<dbReference type="InterPro" id="IPR006740">
    <property type="entry name" value="DUF604"/>
</dbReference>
<organism evidence="2 3">
    <name type="scientific">Dendrobium catenatum</name>
    <dbReference type="NCBI Taxonomy" id="906689"/>
    <lineage>
        <taxon>Eukaryota</taxon>
        <taxon>Viridiplantae</taxon>
        <taxon>Streptophyta</taxon>
        <taxon>Embryophyta</taxon>
        <taxon>Tracheophyta</taxon>
        <taxon>Spermatophyta</taxon>
        <taxon>Magnoliopsida</taxon>
        <taxon>Liliopsida</taxon>
        <taxon>Asparagales</taxon>
        <taxon>Orchidaceae</taxon>
        <taxon>Epidendroideae</taxon>
        <taxon>Malaxideae</taxon>
        <taxon>Dendrobiinae</taxon>
        <taxon>Dendrobium</taxon>
    </lineage>
</organism>
<keyword evidence="3" id="KW-1185">Reference proteome</keyword>
<evidence type="ECO:0000313" key="2">
    <source>
        <dbReference type="EMBL" id="PKU77084.1"/>
    </source>
</evidence>